<dbReference type="PANTHER" id="PTHR43875:SF10">
    <property type="entry name" value="BLL2173 PROTEIN"/>
    <property type="match status" value="1"/>
</dbReference>
<sequence length="268" mass="29368">MRVYDNMSFALELRGTPKAEIDARVKRAAALLHIEPYLDRKPKELSGGQRQRVAMGRAIVRNPKAFLFDEPLSNLDAKLRGQVRAEIKALSQELKTTMVFVTHDQIEAMTMADRIVVLQNGAIQQYDTPETVYERPANQFVAGFIGSPAMNFFPVEWREERAILSQGATAVPLDGEAASRLQQAGNAVLGIRPEHLAVTTDAADGIAIHVKLVEPLGSDTLIHIDLAGVSAIARVDPALRPKPGDRLSLRPQPGKTHLFDAANGQVLR</sequence>
<keyword evidence="3 5" id="KW-0067">ATP-binding</keyword>
<name>A0A1G7DB83_9BRAD</name>
<dbReference type="GO" id="GO:0005524">
    <property type="term" value="F:ATP binding"/>
    <property type="evidence" value="ECO:0007669"/>
    <property type="project" value="UniProtKB-KW"/>
</dbReference>
<dbReference type="InterPro" id="IPR047641">
    <property type="entry name" value="ABC_transpr_MalK/UgpC-like"/>
</dbReference>
<evidence type="ECO:0000256" key="3">
    <source>
        <dbReference type="ARBA" id="ARBA00022840"/>
    </source>
</evidence>
<gene>
    <name evidence="5" type="ORF">SAMN05216337_102738</name>
</gene>
<dbReference type="PANTHER" id="PTHR43875">
    <property type="entry name" value="MALTODEXTRIN IMPORT ATP-BINDING PROTEIN MSMX"/>
    <property type="match status" value="1"/>
</dbReference>
<dbReference type="GO" id="GO:0016887">
    <property type="term" value="F:ATP hydrolysis activity"/>
    <property type="evidence" value="ECO:0007669"/>
    <property type="project" value="InterPro"/>
</dbReference>
<protein>
    <submittedName>
        <fullName evidence="5">Multiple sugar transport system ATP-binding protein</fullName>
    </submittedName>
</protein>
<dbReference type="PROSITE" id="PS00211">
    <property type="entry name" value="ABC_TRANSPORTER_1"/>
    <property type="match status" value="1"/>
</dbReference>
<dbReference type="InterPro" id="IPR027417">
    <property type="entry name" value="P-loop_NTPase"/>
</dbReference>
<accession>A0A1G7DB83</accession>
<dbReference type="SUPFAM" id="SSF52540">
    <property type="entry name" value="P-loop containing nucleoside triphosphate hydrolases"/>
    <property type="match status" value="1"/>
</dbReference>
<dbReference type="InterPro" id="IPR012340">
    <property type="entry name" value="NA-bd_OB-fold"/>
</dbReference>
<proteinExistence type="inferred from homology"/>
<dbReference type="Pfam" id="PF08402">
    <property type="entry name" value="TOBE_2"/>
    <property type="match status" value="1"/>
</dbReference>
<comment type="similarity">
    <text evidence="1">Belongs to the ABC transporter superfamily.</text>
</comment>
<keyword evidence="5" id="KW-0813">Transport</keyword>
<feature type="domain" description="ABC transporter" evidence="4">
    <location>
        <begin position="2"/>
        <end position="145"/>
    </location>
</feature>
<keyword evidence="5" id="KW-0762">Sugar transport</keyword>
<dbReference type="InterPro" id="IPR013611">
    <property type="entry name" value="Transp-assoc_OB_typ2"/>
</dbReference>
<evidence type="ECO:0000259" key="4">
    <source>
        <dbReference type="PROSITE" id="PS50893"/>
    </source>
</evidence>
<keyword evidence="2" id="KW-0547">Nucleotide-binding</keyword>
<dbReference type="Proteomes" id="UP000199245">
    <property type="component" value="Unassembled WGS sequence"/>
</dbReference>
<dbReference type="EMBL" id="FMZW01000027">
    <property type="protein sequence ID" value="SDE48260.1"/>
    <property type="molecule type" value="Genomic_DNA"/>
</dbReference>
<dbReference type="InterPro" id="IPR017871">
    <property type="entry name" value="ABC_transporter-like_CS"/>
</dbReference>
<dbReference type="SUPFAM" id="SSF50331">
    <property type="entry name" value="MOP-like"/>
    <property type="match status" value="1"/>
</dbReference>
<dbReference type="Gene3D" id="2.40.50.140">
    <property type="entry name" value="Nucleic acid-binding proteins"/>
    <property type="match status" value="1"/>
</dbReference>
<dbReference type="AlphaFoldDB" id="A0A1G7DB83"/>
<evidence type="ECO:0000313" key="5">
    <source>
        <dbReference type="EMBL" id="SDE48260.1"/>
    </source>
</evidence>
<dbReference type="PROSITE" id="PS50893">
    <property type="entry name" value="ABC_TRANSPORTER_2"/>
    <property type="match status" value="1"/>
</dbReference>
<dbReference type="Gene3D" id="3.40.50.300">
    <property type="entry name" value="P-loop containing nucleotide triphosphate hydrolases"/>
    <property type="match status" value="1"/>
</dbReference>
<evidence type="ECO:0000313" key="6">
    <source>
        <dbReference type="Proteomes" id="UP000199245"/>
    </source>
</evidence>
<dbReference type="InterPro" id="IPR003439">
    <property type="entry name" value="ABC_transporter-like_ATP-bd"/>
</dbReference>
<evidence type="ECO:0000256" key="1">
    <source>
        <dbReference type="ARBA" id="ARBA00005417"/>
    </source>
</evidence>
<dbReference type="Gene3D" id="2.40.50.100">
    <property type="match status" value="1"/>
</dbReference>
<dbReference type="GO" id="GO:0022857">
    <property type="term" value="F:transmembrane transporter activity"/>
    <property type="evidence" value="ECO:0007669"/>
    <property type="project" value="InterPro"/>
</dbReference>
<dbReference type="Pfam" id="PF00005">
    <property type="entry name" value="ABC_tran"/>
    <property type="match status" value="1"/>
</dbReference>
<organism evidence="5 6">
    <name type="scientific">Bradyrhizobium brasilense</name>
    <dbReference type="NCBI Taxonomy" id="1419277"/>
    <lineage>
        <taxon>Bacteria</taxon>
        <taxon>Pseudomonadati</taxon>
        <taxon>Pseudomonadota</taxon>
        <taxon>Alphaproteobacteria</taxon>
        <taxon>Hyphomicrobiales</taxon>
        <taxon>Nitrobacteraceae</taxon>
        <taxon>Bradyrhizobium</taxon>
    </lineage>
</organism>
<dbReference type="InterPro" id="IPR008995">
    <property type="entry name" value="Mo/tungstate-bd_C_term_dom"/>
</dbReference>
<reference evidence="5 6" key="1">
    <citation type="submission" date="2016-10" db="EMBL/GenBank/DDBJ databases">
        <authorList>
            <person name="de Groot N.N."/>
        </authorList>
    </citation>
    <scope>NUCLEOTIDE SEQUENCE [LARGE SCALE GENOMIC DNA]</scope>
    <source>
        <strain evidence="5 6">R5</strain>
    </source>
</reference>
<dbReference type="GO" id="GO:0055052">
    <property type="term" value="C:ATP-binding cassette (ABC) transporter complex, substrate-binding subunit-containing"/>
    <property type="evidence" value="ECO:0007669"/>
    <property type="project" value="TreeGrafter"/>
</dbReference>
<evidence type="ECO:0000256" key="2">
    <source>
        <dbReference type="ARBA" id="ARBA00022741"/>
    </source>
</evidence>